<keyword evidence="3" id="KW-0238">DNA-binding</keyword>
<dbReference type="eggNOG" id="COG0732">
    <property type="taxonomic scope" value="Bacteria"/>
</dbReference>
<dbReference type="Proteomes" id="UP000029672">
    <property type="component" value="Chromosome"/>
</dbReference>
<evidence type="ECO:0000313" key="6">
    <source>
        <dbReference type="Proteomes" id="UP000029672"/>
    </source>
</evidence>
<dbReference type="Pfam" id="PF01420">
    <property type="entry name" value="Methylase_S"/>
    <property type="match status" value="1"/>
</dbReference>
<dbReference type="InterPro" id="IPR044946">
    <property type="entry name" value="Restrct_endonuc_typeI_TRD_sf"/>
</dbReference>
<dbReference type="GO" id="GO:0003677">
    <property type="term" value="F:DNA binding"/>
    <property type="evidence" value="ECO:0007669"/>
    <property type="project" value="UniProtKB-KW"/>
</dbReference>
<dbReference type="GO" id="GO:0009307">
    <property type="term" value="P:DNA restriction-modification system"/>
    <property type="evidence" value="ECO:0007669"/>
    <property type="project" value="UniProtKB-KW"/>
</dbReference>
<dbReference type="OrthoDB" id="5465337at2"/>
<keyword evidence="6" id="KW-1185">Reference proteome</keyword>
<protein>
    <submittedName>
        <fullName evidence="5">Type I restriction-modification protein subunit S</fullName>
    </submittedName>
</protein>
<dbReference type="PANTHER" id="PTHR30408">
    <property type="entry name" value="TYPE-1 RESTRICTION ENZYME ECOKI SPECIFICITY PROTEIN"/>
    <property type="match status" value="1"/>
</dbReference>
<evidence type="ECO:0000259" key="4">
    <source>
        <dbReference type="Pfam" id="PF01420"/>
    </source>
</evidence>
<dbReference type="InterPro" id="IPR052021">
    <property type="entry name" value="Type-I_RS_S_subunit"/>
</dbReference>
<comment type="similarity">
    <text evidence="1">Belongs to the type-I restriction system S methylase family.</text>
</comment>
<dbReference type="REBASE" id="94633">
    <property type="entry name" value="S1.Fen1006IIP"/>
</dbReference>
<sequence>MRQKLDSVAKIFIGVATARYKYNPSKGKEDKRSYLLFSQNMLSDTGILQKYQPDTFIASKDLSFSCTQEGDIIFGLRKPNSAVYIDKNHTNLLVQSYMAIIRCNTDIILPEYLAFRLNTSDIQNQLQKDIQGGTAIQLLKIQSLKEVVIDIPNIEKQKQLISVLKTGYSEIQVLEQIIQHKQQLLKSII</sequence>
<organism evidence="5 6">
    <name type="scientific">Candidatus Francisella endociliophora</name>
    <dbReference type="NCBI Taxonomy" id="653937"/>
    <lineage>
        <taxon>Bacteria</taxon>
        <taxon>Pseudomonadati</taxon>
        <taxon>Pseudomonadota</taxon>
        <taxon>Gammaproteobacteria</taxon>
        <taxon>Thiotrichales</taxon>
        <taxon>Francisellaceae</taxon>
        <taxon>Francisella</taxon>
    </lineage>
</organism>
<proteinExistence type="inferred from homology"/>
<evidence type="ECO:0000313" key="5">
    <source>
        <dbReference type="EMBL" id="AIT08548.1"/>
    </source>
</evidence>
<dbReference type="RefSeq" id="WP_040007485.1">
    <property type="nucleotide sequence ID" value="NZ_CP009574.1"/>
</dbReference>
<accession>A0A097ELY1</accession>
<reference evidence="5 6" key="1">
    <citation type="submission" date="2014-10" db="EMBL/GenBank/DDBJ databases">
        <title>Whole genome sequence of Francisella endociliophora strain FSC1006, isolated from a laboratory culture of the marine ciliate Euplotes raikovi.</title>
        <authorList>
            <person name="Granberg M."/>
            <person name="Backman S."/>
            <person name="Lundmark E."/>
            <person name="Nilsson E."/>
            <person name="Karlsson E."/>
            <person name="Thelaus J."/>
            <person name="Ohrman C."/>
            <person name="Larkeryd A."/>
            <person name="Stenberg P."/>
        </authorList>
    </citation>
    <scope>NUCLEOTIDE SEQUENCE [LARGE SCALE GENOMIC DNA]</scope>
    <source>
        <strain evidence="5 6">FSC1006</strain>
    </source>
</reference>
<dbReference type="KEGG" id="frf:LO80_00220"/>
<dbReference type="Gene3D" id="3.90.220.20">
    <property type="entry name" value="DNA methylase specificity domains"/>
    <property type="match status" value="1"/>
</dbReference>
<dbReference type="AlphaFoldDB" id="A0A097ELY1"/>
<evidence type="ECO:0000256" key="1">
    <source>
        <dbReference type="ARBA" id="ARBA00010923"/>
    </source>
</evidence>
<dbReference type="InterPro" id="IPR000055">
    <property type="entry name" value="Restrct_endonuc_typeI_TRD"/>
</dbReference>
<dbReference type="SUPFAM" id="SSF116734">
    <property type="entry name" value="DNA methylase specificity domain"/>
    <property type="match status" value="1"/>
</dbReference>
<name>A0A097ELY1_9GAMM</name>
<keyword evidence="2" id="KW-0680">Restriction system</keyword>
<dbReference type="EMBL" id="CP009574">
    <property type="protein sequence ID" value="AIT08548.1"/>
    <property type="molecule type" value="Genomic_DNA"/>
</dbReference>
<dbReference type="STRING" id="1547445.LO80_00220"/>
<dbReference type="PANTHER" id="PTHR30408:SF12">
    <property type="entry name" value="TYPE I RESTRICTION ENZYME MJAVIII SPECIFICITY SUBUNIT"/>
    <property type="match status" value="1"/>
</dbReference>
<evidence type="ECO:0000256" key="3">
    <source>
        <dbReference type="ARBA" id="ARBA00023125"/>
    </source>
</evidence>
<evidence type="ECO:0000256" key="2">
    <source>
        <dbReference type="ARBA" id="ARBA00022747"/>
    </source>
</evidence>
<dbReference type="HOGENOM" id="CLU_094509_0_0_6"/>
<feature type="domain" description="Type I restriction modification DNA specificity" evidence="4">
    <location>
        <begin position="68"/>
        <end position="179"/>
    </location>
</feature>
<gene>
    <name evidence="5" type="ORF">LO80_00220</name>
</gene>